<dbReference type="GeneID" id="5469949"/>
<organismHost>
    <name type="scientific">Paramecium bursaria</name>
    <dbReference type="NCBI Taxonomy" id="74790"/>
</organismHost>
<gene>
    <name evidence="1" type="primary">n286R</name>
    <name evidence="1" type="ORF">FR483_n286R</name>
</gene>
<dbReference type="EMBL" id="DQ890022">
    <property type="protein sequence ID" value="ABT15571.1"/>
    <property type="molecule type" value="Genomic_DNA"/>
</dbReference>
<accession>A7J6Z0</accession>
<evidence type="ECO:0000313" key="2">
    <source>
        <dbReference type="Proteomes" id="UP000204095"/>
    </source>
</evidence>
<organism evidence="1 2">
    <name type="scientific">Paramecium bursaria Chlorella virus FR483</name>
    <name type="common">PBCV-FR483</name>
    <dbReference type="NCBI Taxonomy" id="399781"/>
    <lineage>
        <taxon>Viruses</taxon>
        <taxon>Varidnaviria</taxon>
        <taxon>Bamfordvirae</taxon>
        <taxon>Nucleocytoviricota</taxon>
        <taxon>Megaviricetes</taxon>
        <taxon>Algavirales</taxon>
        <taxon>Phycodnaviridae</taxon>
        <taxon>Chlorovirus</taxon>
        <taxon>Chlorovirus conductrix</taxon>
        <taxon>Paramecium bursaria Chlorella virus A1</taxon>
    </lineage>
</organism>
<name>A7J6Z0_PBCVF</name>
<evidence type="ECO:0000313" key="1">
    <source>
        <dbReference type="EMBL" id="ABT15571.1"/>
    </source>
</evidence>
<dbReference type="RefSeq" id="YP_001425918.1">
    <property type="nucleotide sequence ID" value="NC_008603.1"/>
</dbReference>
<proteinExistence type="predicted"/>
<dbReference type="Proteomes" id="UP000204095">
    <property type="component" value="Segment"/>
</dbReference>
<protein>
    <submittedName>
        <fullName evidence="1">Uncharacterized protein n286R</fullName>
    </submittedName>
</protein>
<reference evidence="1 2" key="1">
    <citation type="journal article" date="2007" name="Virology">
        <title>Sequence and annotation of the 314-kb MT325 and the 321-kb FR483 viruses that infect Chlorella Pbi.</title>
        <authorList>
            <person name="Fitzgerald L.A."/>
            <person name="Graves M.V."/>
            <person name="Li X."/>
            <person name="Feldblyum T."/>
            <person name="Hartigan J."/>
            <person name="Van Etten J.L."/>
        </authorList>
    </citation>
    <scope>NUCLEOTIDE SEQUENCE [LARGE SCALE GENOMIC DNA]</scope>
    <source>
        <strain evidence="1 2">FR483</strain>
    </source>
</reference>
<sequence length="73" mass="8503">MIRHMMLAAHHTPLSNTERAFTWTSPPNHQNSLTSRHMVSPVRQMHRCLQPLMRPLVSMGATLACWRTSQRIR</sequence>
<dbReference type="KEGG" id="vg:5469949"/>